<dbReference type="EMBL" id="HF571520">
    <property type="protein sequence ID" value="CCQ33763.1"/>
    <property type="molecule type" value="Genomic_DNA"/>
</dbReference>
<organism evidence="2 5">
    <name type="scientific">Halorhabdus tiamatea SARL4B</name>
    <dbReference type="NCBI Taxonomy" id="1033806"/>
    <lineage>
        <taxon>Archaea</taxon>
        <taxon>Methanobacteriati</taxon>
        <taxon>Methanobacteriota</taxon>
        <taxon>Stenosarchaea group</taxon>
        <taxon>Halobacteria</taxon>
        <taxon>Halobacteriales</taxon>
        <taxon>Haloarculaceae</taxon>
        <taxon>Halorhabdus</taxon>
    </lineage>
</organism>
<dbReference type="Proteomes" id="UP000015381">
    <property type="component" value="Chromosome I"/>
</dbReference>
<name>S6D0W8_9EURY</name>
<keyword evidence="5" id="KW-1185">Reference proteome</keyword>
<feature type="transmembrane region" description="Helical" evidence="1">
    <location>
        <begin position="32"/>
        <end position="50"/>
    </location>
</feature>
<dbReference type="EMBL" id="AFNT02000018">
    <property type="protein sequence ID" value="ERJ06201.1"/>
    <property type="molecule type" value="Genomic_DNA"/>
</dbReference>
<keyword evidence="1" id="KW-0812">Transmembrane</keyword>
<keyword evidence="1" id="KW-0472">Membrane</keyword>
<evidence type="ECO:0000256" key="1">
    <source>
        <dbReference type="SAM" id="Phobius"/>
    </source>
</evidence>
<dbReference type="Proteomes" id="UP000003861">
    <property type="component" value="Unassembled WGS sequence"/>
</dbReference>
<dbReference type="HOGENOM" id="CLU_2765969_0_0_2"/>
<sequence length="69" mass="7458">METWKLLVWTAGVLAFFGVVVTVGNIPLSGPTAVVVLVVVAIASVVLYALSRHGYRFGHRLGEQMTEDD</sequence>
<reference evidence="3 4" key="1">
    <citation type="journal article" date="2011" name="J. Bacteriol.">
        <title>Genome sequence of Halorhabdus tiamatea, the first archaeon isolated from a deep-sea anoxic brine lake.</title>
        <authorList>
            <person name="Antunes A."/>
            <person name="Alam I."/>
            <person name="Bajic V.B."/>
            <person name="Stingl U."/>
        </authorList>
    </citation>
    <scope>NUCLEOTIDE SEQUENCE [LARGE SCALE GENOMIC DNA]</scope>
    <source>
        <strain evidence="3 4">SARL4B</strain>
    </source>
</reference>
<reference evidence="3 4" key="2">
    <citation type="journal article" date="2013" name="PLoS ONE">
        <title>INDIGO - INtegrated Data Warehouse of MIcrobial GenOmes with Examples from the Red Sea Extremophiles.</title>
        <authorList>
            <person name="Alam I."/>
            <person name="Antunes A."/>
            <person name="Kamau A.A."/>
            <person name="Ba Alawi W."/>
            <person name="Kalkatawi M."/>
            <person name="Stingl U."/>
            <person name="Bajic V.B."/>
        </authorList>
    </citation>
    <scope>NUCLEOTIDE SEQUENCE [LARGE SCALE GENOMIC DNA]</scope>
    <source>
        <strain evidence="3 4">SARL4B</strain>
    </source>
</reference>
<evidence type="ECO:0000313" key="2">
    <source>
        <dbReference type="EMBL" id="CCQ33763.1"/>
    </source>
</evidence>
<keyword evidence="1" id="KW-1133">Transmembrane helix</keyword>
<dbReference type="KEGG" id="hti:HTIA_1636"/>
<gene>
    <name evidence="3" type="ORF">HLRTI_001680</name>
    <name evidence="2" type="ORF">HTIA_1636</name>
</gene>
<dbReference type="eggNOG" id="arCOG15148">
    <property type="taxonomic scope" value="Archaea"/>
</dbReference>
<dbReference type="AlphaFoldDB" id="S6D0W8"/>
<evidence type="ECO:0000313" key="4">
    <source>
        <dbReference type="Proteomes" id="UP000003861"/>
    </source>
</evidence>
<evidence type="ECO:0000313" key="5">
    <source>
        <dbReference type="Proteomes" id="UP000015381"/>
    </source>
</evidence>
<dbReference type="STRING" id="1033806.HTIA_1636"/>
<reference evidence="2 5" key="3">
    <citation type="journal article" date="2014" name="Environ. Microbiol.">
        <title>Halorhabdus tiamatea: proteogenomics and glycosidase activity measurements identify the first cultivated euryarchaeon from a deep-sea anoxic brine lake as potential polysaccharide degrader.</title>
        <authorList>
            <person name="Werner J."/>
            <person name="Ferrer M."/>
            <person name="Michel G."/>
            <person name="Mann A.J."/>
            <person name="Huang S."/>
            <person name="Juarez S."/>
            <person name="Ciordia S."/>
            <person name="Albar J.P."/>
            <person name="Alcaide M."/>
            <person name="La Cono V."/>
            <person name="Yakimov M.M."/>
            <person name="Antunes A."/>
            <person name="Taborda M."/>
            <person name="Da Costa M.S."/>
            <person name="Amann R.I."/>
            <person name="Gloeckner F.O."/>
            <person name="Golyshina O.V."/>
            <person name="Golyshin P.N."/>
            <person name="Teeling H."/>
        </authorList>
    </citation>
    <scope>NUCLEOTIDE SEQUENCE [LARGE SCALE GENOMIC DNA]</scope>
    <source>
        <strain evidence="5">SARL4B</strain>
        <strain evidence="2">Type strain: SARL4B</strain>
    </source>
</reference>
<dbReference type="GeneID" id="23799813"/>
<proteinExistence type="predicted"/>
<evidence type="ECO:0000313" key="3">
    <source>
        <dbReference type="EMBL" id="ERJ06201.1"/>
    </source>
</evidence>
<dbReference type="RefSeq" id="WP_020936231.1">
    <property type="nucleotide sequence ID" value="NC_021921.1"/>
</dbReference>
<protein>
    <submittedName>
        <fullName evidence="2">Uncharacterized protein</fullName>
    </submittedName>
</protein>
<accession>S6D0W8</accession>